<comment type="catalytic activity">
    <reaction evidence="7">
        <text>beta-D-galactosyl-(1&lt;-&gt;1)-sphing-4-enine + H2O = sphing-4-enine + D-galactose</text>
        <dbReference type="Rhea" id="RHEA:43908"/>
        <dbReference type="ChEBI" id="CHEBI:4139"/>
        <dbReference type="ChEBI" id="CHEBI:15377"/>
        <dbReference type="ChEBI" id="CHEBI:57756"/>
        <dbReference type="ChEBI" id="CHEBI:57934"/>
    </reaction>
    <physiologicalReaction direction="left-to-right" evidence="7">
        <dbReference type="Rhea" id="RHEA:43909"/>
    </physiologicalReaction>
</comment>
<dbReference type="InterPro" id="IPR033132">
    <property type="entry name" value="GH_1_N_CS"/>
</dbReference>
<dbReference type="GO" id="GO:0008422">
    <property type="term" value="F:beta-glucosidase activity"/>
    <property type="evidence" value="ECO:0007669"/>
    <property type="project" value="UniProtKB-EC"/>
</dbReference>
<dbReference type="GO" id="GO:0016052">
    <property type="term" value="P:carbohydrate catabolic process"/>
    <property type="evidence" value="ECO:0007669"/>
    <property type="project" value="UniProtKB-ARBA"/>
</dbReference>
<dbReference type="InterPro" id="IPR017853">
    <property type="entry name" value="GH"/>
</dbReference>
<evidence type="ECO:0000256" key="6">
    <source>
        <dbReference type="ARBA" id="ARBA00033698"/>
    </source>
</evidence>
<dbReference type="KEGG" id="soy:115880282"/>
<dbReference type="PROSITE" id="PS00653">
    <property type="entry name" value="GLYCOSYL_HYDROL_F1_2"/>
    <property type="match status" value="2"/>
</dbReference>
<keyword evidence="4" id="KW-0378">Hydrolase</keyword>
<evidence type="ECO:0000256" key="11">
    <source>
        <dbReference type="ARBA" id="ARBA00052085"/>
    </source>
</evidence>
<keyword evidence="17" id="KW-0732">Signal</keyword>
<evidence type="ECO:0000256" key="1">
    <source>
        <dbReference type="ARBA" id="ARBA00000448"/>
    </source>
</evidence>
<gene>
    <name evidence="19" type="primary">LOC115880282</name>
</gene>
<feature type="signal peptide" evidence="17">
    <location>
        <begin position="1"/>
        <end position="18"/>
    </location>
</feature>
<evidence type="ECO:0000256" key="15">
    <source>
        <dbReference type="ARBA" id="ARBA00081896"/>
    </source>
</evidence>
<evidence type="ECO:0000256" key="14">
    <source>
        <dbReference type="ARBA" id="ARBA00079026"/>
    </source>
</evidence>
<dbReference type="Gene3D" id="3.20.20.80">
    <property type="entry name" value="Glycosidases"/>
    <property type="match status" value="3"/>
</dbReference>
<dbReference type="Pfam" id="PF00232">
    <property type="entry name" value="Glyco_hydro_1"/>
    <property type="match status" value="3"/>
</dbReference>
<dbReference type="PANTHER" id="PTHR10353:SF36">
    <property type="entry name" value="LP05116P"/>
    <property type="match status" value="1"/>
</dbReference>
<dbReference type="InterPro" id="IPR001360">
    <property type="entry name" value="Glyco_hydro_1"/>
</dbReference>
<dbReference type="InParanoid" id="A0A6J2XR64"/>
<comment type="catalytic activity">
    <reaction evidence="6">
        <text>a beta-D-galactosyl-(1&lt;-&gt;1')-N-acylsphing-4-enine + H2O = an N-acylsphing-4-enine + D-galactose</text>
        <dbReference type="Rhea" id="RHEA:14297"/>
        <dbReference type="ChEBI" id="CHEBI:4139"/>
        <dbReference type="ChEBI" id="CHEBI:15377"/>
        <dbReference type="ChEBI" id="CHEBI:18390"/>
        <dbReference type="ChEBI" id="CHEBI:52639"/>
        <dbReference type="EC" id="3.2.1.46"/>
    </reaction>
    <physiologicalReaction direction="left-to-right" evidence="6">
        <dbReference type="Rhea" id="RHEA:14298"/>
    </physiologicalReaction>
</comment>
<sequence length="1008" mass="114787">MNFASCIIFLTFLASVFSNDTFPDNFVFGAGSSAYQVEGAWDEDGKGPSWWDVFAHEYLNETGDVACDSYHKYKEDVAILKDLGLKFYRFSISWPRILPDGTPVSINEAGVNYYLNLLKALKEAGIEPLVTLYHWDLPEHLGLFGGWLNPRIAEYFGDFARICFEKFGKYVKYWITLNEPFTTCANGYEYGIHAPGLTLTGEGIYQCFYVHLLAHAKAYHIYNDEFRGVQKGKISLDHACAWFYPNSNSTEDEEAKQRLLDIDCNSFLHPLYKGDWPAGLKKRIAYRSHLEGYNFSRLPSFTRQEINYIKGTYDYLALNVYTNRVVANRAEPDPGTPSLSSDSRVVLSTRSSWALSSASWLTSDPPGVRHLLKYIKDTYNPSDIIIAENGWAEEGLDDQGRISYIKGYLTNILDSIVKDGVDVTGYVIWSLLDNFEWTDGYEIKFGLVDVDFNDPNRTRTYKDSAYWYKRLAAARKIVDFFQIEGGWDEDGKGHSMWDTFAHTPGKIKNNDTGDVACDSYHKYKEDVAILKELGFKVYRCLAVKEFPEDFLFGAAGASYQIEGGWDEDGKGPSMWDTFAHTPGKIKNNDTGDVACDSYHKYKEDVAILKELGFKVYRFSISWPRILPDGTPTKINQAGIDYYLNLIKELKAAGIEPLITLYHWDLPQYLLELGGWLNPRLADYFGDFARICYENFGEYVKYWITLNEPGTTCTQGYEYGTHAPGLKLPGEGVHQCTYVSLLAHAKAYRIYEKEFKEKQGGKVTLNVACSWYYTATDSDLDKEAQQRILDFYCGVYAQPIFKGNWPQIMIDRIANRSKLEGYSFSRLPEFTQEEIDYINGTADFLSLNMYTSSIVNYLDDQPIGTPSIWNDLGVAGTVNSSWPTSASSWLFSDPPGIRYLLNYLSKTYNPPAIFITENGWSDLGDLDDQGRLAYWKGYLTNILDAIVEDGINVIGYTAWSLLDNFEWAEGYSQRFGMVQVDFDDANRTRTLKSSAKWYKEVVASRQIVD</sequence>
<evidence type="ECO:0000256" key="9">
    <source>
        <dbReference type="ARBA" id="ARBA00051414"/>
    </source>
</evidence>
<organism evidence="18 19">
    <name type="scientific">Sitophilus oryzae</name>
    <name type="common">Rice weevil</name>
    <name type="synonym">Curculio oryzae</name>
    <dbReference type="NCBI Taxonomy" id="7048"/>
    <lineage>
        <taxon>Eukaryota</taxon>
        <taxon>Metazoa</taxon>
        <taxon>Ecdysozoa</taxon>
        <taxon>Arthropoda</taxon>
        <taxon>Hexapoda</taxon>
        <taxon>Insecta</taxon>
        <taxon>Pterygota</taxon>
        <taxon>Neoptera</taxon>
        <taxon>Endopterygota</taxon>
        <taxon>Coleoptera</taxon>
        <taxon>Polyphaga</taxon>
        <taxon>Cucujiformia</taxon>
        <taxon>Curculionidae</taxon>
        <taxon>Dryophthorinae</taxon>
        <taxon>Sitophilus</taxon>
    </lineage>
</organism>
<evidence type="ECO:0000256" key="13">
    <source>
        <dbReference type="ARBA" id="ARBA00068094"/>
    </source>
</evidence>
<comment type="similarity">
    <text evidence="12">Belongs to the glycosyl hydrolase 1 family. Klotho subfamily.</text>
</comment>
<comment type="catalytic activity">
    <reaction evidence="11">
        <text>beta-D-glucosyl-(1&lt;-&gt;1)-sphing-4-enine + H2O = sphing-4-enine + D-glucose</text>
        <dbReference type="Rhea" id="RHEA:59288"/>
        <dbReference type="ChEBI" id="CHEBI:4167"/>
        <dbReference type="ChEBI" id="CHEBI:15377"/>
        <dbReference type="ChEBI" id="CHEBI:57756"/>
        <dbReference type="ChEBI" id="CHEBI:83992"/>
    </reaction>
    <physiologicalReaction direction="left-to-right" evidence="11">
        <dbReference type="Rhea" id="RHEA:59289"/>
    </physiologicalReaction>
</comment>
<comment type="catalytic activity">
    <reaction evidence="1">
        <text>Hydrolysis of terminal, non-reducing beta-D-glucosyl residues with release of beta-D-glucose.</text>
        <dbReference type="EC" id="3.2.1.21"/>
    </reaction>
</comment>
<reference evidence="19" key="1">
    <citation type="submission" date="2025-08" db="UniProtKB">
        <authorList>
            <consortium name="RefSeq"/>
        </authorList>
    </citation>
    <scope>IDENTIFICATION</scope>
    <source>
        <tissue evidence="19">Gonads</tissue>
    </source>
</reference>
<evidence type="ECO:0000256" key="12">
    <source>
        <dbReference type="ARBA" id="ARBA00060858"/>
    </source>
</evidence>
<evidence type="ECO:0000256" key="5">
    <source>
        <dbReference type="ARBA" id="ARBA00023295"/>
    </source>
</evidence>
<proteinExistence type="inferred from homology"/>
<dbReference type="EC" id="3.2.1.46" evidence="2"/>
<comment type="catalytic activity">
    <reaction evidence="8">
        <text>beta-D-galactosyl-(1&lt;-&gt;1')-N-octadecanoylsphing-4-enine + H2O = N-octadecanoylsphing-4-enine + D-galactose</text>
        <dbReference type="Rhea" id="RHEA:59292"/>
        <dbReference type="ChEBI" id="CHEBI:4139"/>
        <dbReference type="ChEBI" id="CHEBI:15377"/>
        <dbReference type="ChEBI" id="CHEBI:72961"/>
        <dbReference type="ChEBI" id="CHEBI:84720"/>
    </reaction>
    <physiologicalReaction direction="left-to-right" evidence="8">
        <dbReference type="Rhea" id="RHEA:59293"/>
    </physiologicalReaction>
</comment>
<evidence type="ECO:0000313" key="18">
    <source>
        <dbReference type="Proteomes" id="UP000504635"/>
    </source>
</evidence>
<keyword evidence="5" id="KW-0326">Glycosidase</keyword>
<dbReference type="FunCoup" id="A0A6J2XR64">
    <property type="interactions" value="2"/>
</dbReference>
<keyword evidence="18" id="KW-1185">Reference proteome</keyword>
<evidence type="ECO:0000256" key="10">
    <source>
        <dbReference type="ARBA" id="ARBA00051666"/>
    </source>
</evidence>
<dbReference type="AlphaFoldDB" id="A0A6J2XR64"/>
<comment type="catalytic activity">
    <reaction evidence="10">
        <text>beta-D-glucosyl-(1&lt;-&gt;1)-N-octadecanoylsphing-4-enine + H2O = N-octadecanoylsphing-4-enine + D-glucose</text>
        <dbReference type="Rhea" id="RHEA:59284"/>
        <dbReference type="ChEBI" id="CHEBI:4167"/>
        <dbReference type="ChEBI" id="CHEBI:15377"/>
        <dbReference type="ChEBI" id="CHEBI:72961"/>
        <dbReference type="ChEBI" id="CHEBI:84719"/>
    </reaction>
    <physiologicalReaction direction="left-to-right" evidence="10">
        <dbReference type="Rhea" id="RHEA:59285"/>
    </physiologicalReaction>
</comment>
<dbReference type="FunFam" id="3.20.20.80:FF:000011">
    <property type="entry name" value="Cytosolic beta-glucosidase"/>
    <property type="match status" value="2"/>
</dbReference>
<evidence type="ECO:0000256" key="17">
    <source>
        <dbReference type="SAM" id="SignalP"/>
    </source>
</evidence>
<dbReference type="GeneID" id="115880282"/>
<evidence type="ECO:0000256" key="16">
    <source>
        <dbReference type="ARBA" id="ARBA00083229"/>
    </source>
</evidence>
<dbReference type="EC" id="3.2.1.21" evidence="3"/>
<accession>A0A6J2XR64</accession>
<dbReference type="PRINTS" id="PR00131">
    <property type="entry name" value="GLHYDRLASE1"/>
</dbReference>
<dbReference type="OrthoDB" id="65569at2759"/>
<evidence type="ECO:0000256" key="8">
    <source>
        <dbReference type="ARBA" id="ARBA00050809"/>
    </source>
</evidence>
<evidence type="ECO:0000256" key="4">
    <source>
        <dbReference type="ARBA" id="ARBA00022801"/>
    </source>
</evidence>
<dbReference type="Proteomes" id="UP000504635">
    <property type="component" value="Unplaced"/>
</dbReference>
<evidence type="ECO:0000256" key="7">
    <source>
        <dbReference type="ARBA" id="ARBA00048813"/>
    </source>
</evidence>
<dbReference type="SUPFAM" id="SSF51445">
    <property type="entry name" value="(Trans)glycosidases"/>
    <property type="match status" value="3"/>
</dbReference>
<feature type="chain" id="PRO_5026809280" description="Cytosolic beta-glucosidase" evidence="17">
    <location>
        <begin position="19"/>
        <end position="1008"/>
    </location>
</feature>
<dbReference type="RefSeq" id="XP_030753325.1">
    <property type="nucleotide sequence ID" value="XM_030897465.1"/>
</dbReference>
<comment type="catalytic activity">
    <reaction evidence="9">
        <text>a beta-D-xylosyl-(1&lt;-&gt;1')-N-acylsphing-4-enine + cholesterol = cholesteryl 3-beta-D-xyloside + an N-acylsphing-4-enine</text>
        <dbReference type="Rhea" id="RHEA:70239"/>
        <dbReference type="ChEBI" id="CHEBI:16113"/>
        <dbReference type="ChEBI" id="CHEBI:52639"/>
        <dbReference type="ChEBI" id="CHEBI:189067"/>
        <dbReference type="ChEBI" id="CHEBI:189068"/>
    </reaction>
    <physiologicalReaction direction="left-to-right" evidence="9">
        <dbReference type="Rhea" id="RHEA:70240"/>
    </physiologicalReaction>
    <physiologicalReaction direction="right-to-left" evidence="9">
        <dbReference type="Rhea" id="RHEA:70241"/>
    </physiologicalReaction>
</comment>
<evidence type="ECO:0000256" key="2">
    <source>
        <dbReference type="ARBA" id="ARBA00012657"/>
    </source>
</evidence>
<protein>
    <recommendedName>
        <fullName evidence="13">Cytosolic beta-glucosidase</fullName>
        <ecNumber evidence="3">3.2.1.21</ecNumber>
        <ecNumber evidence="2">3.2.1.46</ecNumber>
    </recommendedName>
    <alternativeName>
        <fullName evidence="14">Cytosolic galactosylceramidase</fullName>
    </alternativeName>
    <alternativeName>
        <fullName evidence="16">Cytosolic glucosylceramidase</fullName>
    </alternativeName>
    <alternativeName>
        <fullName evidence="15">Cytosolic glycosylceramidase</fullName>
    </alternativeName>
</protein>
<name>A0A6J2XR64_SITOR</name>
<dbReference type="PANTHER" id="PTHR10353">
    <property type="entry name" value="GLYCOSYL HYDROLASE"/>
    <property type="match status" value="1"/>
</dbReference>
<dbReference type="GO" id="GO:0004336">
    <property type="term" value="F:galactosylceramidase activity"/>
    <property type="evidence" value="ECO:0007669"/>
    <property type="project" value="UniProtKB-EC"/>
</dbReference>
<evidence type="ECO:0000256" key="3">
    <source>
        <dbReference type="ARBA" id="ARBA00012744"/>
    </source>
</evidence>
<evidence type="ECO:0000313" key="19">
    <source>
        <dbReference type="RefSeq" id="XP_030753325.1"/>
    </source>
</evidence>